<dbReference type="Proteomes" id="UP000277204">
    <property type="component" value="Unassembled WGS sequence"/>
</dbReference>
<organism evidence="1 2">
    <name type="scientific">Schistosoma margrebowiei</name>
    <dbReference type="NCBI Taxonomy" id="48269"/>
    <lineage>
        <taxon>Eukaryota</taxon>
        <taxon>Metazoa</taxon>
        <taxon>Spiralia</taxon>
        <taxon>Lophotrochozoa</taxon>
        <taxon>Platyhelminthes</taxon>
        <taxon>Trematoda</taxon>
        <taxon>Digenea</taxon>
        <taxon>Strigeidida</taxon>
        <taxon>Schistosomatoidea</taxon>
        <taxon>Schistosomatidae</taxon>
        <taxon>Schistosoma</taxon>
    </lineage>
</organism>
<dbReference type="EMBL" id="UZAI01003826">
    <property type="protein sequence ID" value="VDO82541.1"/>
    <property type="molecule type" value="Genomic_DNA"/>
</dbReference>
<name>A0A183LXW9_9TREM</name>
<gene>
    <name evidence="1" type="ORF">SMRZ_LOCUS8644</name>
</gene>
<dbReference type="AlphaFoldDB" id="A0A183LXW9"/>
<protein>
    <submittedName>
        <fullName evidence="1">Uncharacterized protein</fullName>
    </submittedName>
</protein>
<evidence type="ECO:0000313" key="2">
    <source>
        <dbReference type="Proteomes" id="UP000277204"/>
    </source>
</evidence>
<accession>A0A183LXW9</accession>
<evidence type="ECO:0000313" key="1">
    <source>
        <dbReference type="EMBL" id="VDO82541.1"/>
    </source>
</evidence>
<sequence>MTTTIELYRQLYKLKDLFNMHEYATLYVYMSLNIRIE</sequence>
<keyword evidence="2" id="KW-1185">Reference proteome</keyword>
<reference evidence="1 2" key="1">
    <citation type="submission" date="2018-11" db="EMBL/GenBank/DDBJ databases">
        <authorList>
            <consortium name="Pathogen Informatics"/>
        </authorList>
    </citation>
    <scope>NUCLEOTIDE SEQUENCE [LARGE SCALE GENOMIC DNA]</scope>
    <source>
        <strain evidence="1 2">Zambia</strain>
    </source>
</reference>
<proteinExistence type="predicted"/>